<dbReference type="InterPro" id="IPR043504">
    <property type="entry name" value="Peptidase_S1_PA_chymotrypsin"/>
</dbReference>
<dbReference type="GO" id="GO:0006508">
    <property type="term" value="P:proteolysis"/>
    <property type="evidence" value="ECO:0007669"/>
    <property type="project" value="InterPro"/>
</dbReference>
<dbReference type="PANTHER" id="PTHR24250">
    <property type="entry name" value="CHYMOTRYPSIN-RELATED"/>
    <property type="match status" value="1"/>
</dbReference>
<proteinExistence type="predicted"/>
<evidence type="ECO:0000256" key="3">
    <source>
        <dbReference type="SAM" id="SignalP"/>
    </source>
</evidence>
<dbReference type="AlphaFoldDB" id="A0A8J2RYT8"/>
<dbReference type="EMBL" id="CAKKLH010000280">
    <property type="protein sequence ID" value="CAH0107900.1"/>
    <property type="molecule type" value="Genomic_DNA"/>
</dbReference>
<evidence type="ECO:0000313" key="5">
    <source>
        <dbReference type="EMBL" id="CAH0107900.1"/>
    </source>
</evidence>
<dbReference type="Pfam" id="PF00089">
    <property type="entry name" value="Trypsin"/>
    <property type="match status" value="1"/>
</dbReference>
<dbReference type="Gene3D" id="2.40.10.10">
    <property type="entry name" value="Trypsin-like serine proteases"/>
    <property type="match status" value="2"/>
</dbReference>
<comment type="caution">
    <text evidence="5">The sequence shown here is derived from an EMBL/GenBank/DDBJ whole genome shotgun (WGS) entry which is preliminary data.</text>
</comment>
<keyword evidence="1" id="KW-1015">Disulfide bond</keyword>
<dbReference type="Proteomes" id="UP000789390">
    <property type="component" value="Unassembled WGS sequence"/>
</dbReference>
<evidence type="ECO:0000313" key="6">
    <source>
        <dbReference type="Proteomes" id="UP000789390"/>
    </source>
</evidence>
<protein>
    <recommendedName>
        <fullName evidence="4">Peptidase S1 domain-containing protein</fullName>
    </recommendedName>
</protein>
<gene>
    <name evidence="5" type="ORF">DGAL_LOCUS11239</name>
</gene>
<evidence type="ECO:0000256" key="2">
    <source>
        <dbReference type="SAM" id="MobiDB-lite"/>
    </source>
</evidence>
<name>A0A8J2RYT8_9CRUS</name>
<evidence type="ECO:0000256" key="1">
    <source>
        <dbReference type="ARBA" id="ARBA00023157"/>
    </source>
</evidence>
<dbReference type="InterPro" id="IPR009003">
    <property type="entry name" value="Peptidase_S1_PA"/>
</dbReference>
<dbReference type="SMART" id="SM00020">
    <property type="entry name" value="Tryp_SPc"/>
    <property type="match status" value="1"/>
</dbReference>
<dbReference type="PANTHER" id="PTHR24250:SF50">
    <property type="entry name" value="PEPTIDASE S1 DOMAIN-CONTAINING PROTEIN"/>
    <property type="match status" value="1"/>
</dbReference>
<accession>A0A8J2RYT8</accession>
<dbReference type="PROSITE" id="PS50240">
    <property type="entry name" value="TRYPSIN_DOM"/>
    <property type="match status" value="1"/>
</dbReference>
<evidence type="ECO:0000259" key="4">
    <source>
        <dbReference type="PROSITE" id="PS50240"/>
    </source>
</evidence>
<feature type="signal peptide" evidence="3">
    <location>
        <begin position="1"/>
        <end position="27"/>
    </location>
</feature>
<dbReference type="GO" id="GO:0004252">
    <property type="term" value="F:serine-type endopeptidase activity"/>
    <property type="evidence" value="ECO:0007669"/>
    <property type="project" value="InterPro"/>
</dbReference>
<dbReference type="OrthoDB" id="8440449at2759"/>
<keyword evidence="3" id="KW-0732">Signal</keyword>
<feature type="chain" id="PRO_5035217220" description="Peptidase S1 domain-containing protein" evidence="3">
    <location>
        <begin position="28"/>
        <end position="340"/>
    </location>
</feature>
<feature type="region of interest" description="Disordered" evidence="2">
    <location>
        <begin position="128"/>
        <end position="168"/>
    </location>
</feature>
<dbReference type="SUPFAM" id="SSF50494">
    <property type="entry name" value="Trypsin-like serine proteases"/>
    <property type="match status" value="1"/>
</dbReference>
<sequence>MSRLPHFALSLLAAIHLLVFSICPVSSRIYETNDAIVIEAHNSPLVNDNRMIYISFQWWTVDDTRSSMNLAVQPPIRSARSSIYRGNPAAIPIPYALNPYYTGLYQQEQQPANIPFWPYSLLKRASSNTSADVEDEPPSSPQSKQQNIACGVGPASARASAATERHTPATRIIGGSDVKANSWPFMVGLKITGFADVFCGGSLISTTKILTSASCIEKFSLRAIKALTVKLGMVDQGDPEKNISPDAKKTRSITRAVFHKDYNHKTGAIVNIFPTDSCKVLGAPYSDLKQQLCAGATGKDICVRDLGGPMVVQTKAGSTSWTQVGVSSRFSTGAIGKIVQ</sequence>
<keyword evidence="6" id="KW-1185">Reference proteome</keyword>
<reference evidence="5" key="1">
    <citation type="submission" date="2021-11" db="EMBL/GenBank/DDBJ databases">
        <authorList>
            <person name="Schell T."/>
        </authorList>
    </citation>
    <scope>NUCLEOTIDE SEQUENCE</scope>
    <source>
        <strain evidence="5">M5</strain>
    </source>
</reference>
<dbReference type="InterPro" id="IPR001254">
    <property type="entry name" value="Trypsin_dom"/>
</dbReference>
<feature type="domain" description="Peptidase S1" evidence="4">
    <location>
        <begin position="172"/>
        <end position="340"/>
    </location>
</feature>
<organism evidence="5 6">
    <name type="scientific">Daphnia galeata</name>
    <dbReference type="NCBI Taxonomy" id="27404"/>
    <lineage>
        <taxon>Eukaryota</taxon>
        <taxon>Metazoa</taxon>
        <taxon>Ecdysozoa</taxon>
        <taxon>Arthropoda</taxon>
        <taxon>Crustacea</taxon>
        <taxon>Branchiopoda</taxon>
        <taxon>Diplostraca</taxon>
        <taxon>Cladocera</taxon>
        <taxon>Anomopoda</taxon>
        <taxon>Daphniidae</taxon>
        <taxon>Daphnia</taxon>
    </lineage>
</organism>